<dbReference type="PANTHER" id="PTHR36512:SF3">
    <property type="entry name" value="BLR5678 PROTEIN"/>
    <property type="match status" value="1"/>
</dbReference>
<dbReference type="PANTHER" id="PTHR36512">
    <property type="entry name" value="D-AMINOPEPTIDASE"/>
    <property type="match status" value="1"/>
</dbReference>
<comment type="similarity">
    <text evidence="1">Belongs to the peptidase S58 family.</text>
</comment>
<dbReference type="GO" id="GO:0004177">
    <property type="term" value="F:aminopeptidase activity"/>
    <property type="evidence" value="ECO:0007669"/>
    <property type="project" value="TreeGrafter"/>
</dbReference>
<gene>
    <name evidence="2" type="ORF">AVDCRST_MAG33-3482</name>
</gene>
<dbReference type="Pfam" id="PF03576">
    <property type="entry name" value="Peptidase_S58"/>
    <property type="match status" value="1"/>
</dbReference>
<reference evidence="2" key="1">
    <citation type="submission" date="2020-02" db="EMBL/GenBank/DDBJ databases">
        <authorList>
            <person name="Meier V. D."/>
        </authorList>
    </citation>
    <scope>NUCLEOTIDE SEQUENCE</scope>
    <source>
        <strain evidence="2">AVDCRST_MAG33</strain>
    </source>
</reference>
<evidence type="ECO:0000256" key="1">
    <source>
        <dbReference type="ARBA" id="ARBA00007068"/>
    </source>
</evidence>
<dbReference type="InterPro" id="IPR005321">
    <property type="entry name" value="Peptidase_S58_DmpA"/>
</dbReference>
<protein>
    <submittedName>
        <fullName evidence="2">Endo-type 6-aminohexanoate oligomer hydrolase</fullName>
    </submittedName>
</protein>
<organism evidence="2">
    <name type="scientific">uncultured Thermomicrobiales bacterium</name>
    <dbReference type="NCBI Taxonomy" id="1645740"/>
    <lineage>
        <taxon>Bacteria</taxon>
        <taxon>Pseudomonadati</taxon>
        <taxon>Thermomicrobiota</taxon>
        <taxon>Thermomicrobia</taxon>
        <taxon>Thermomicrobiales</taxon>
        <taxon>environmental samples</taxon>
    </lineage>
</organism>
<dbReference type="AlphaFoldDB" id="A0A6J4VPW8"/>
<dbReference type="InterPro" id="IPR016117">
    <property type="entry name" value="ArgJ-like_dom_sf"/>
</dbReference>
<dbReference type="SUPFAM" id="SSF56266">
    <property type="entry name" value="DmpA/ArgJ-like"/>
    <property type="match status" value="1"/>
</dbReference>
<dbReference type="Gene3D" id="3.60.70.12">
    <property type="entry name" value="L-amino peptidase D-ALA esterase/amidase"/>
    <property type="match status" value="1"/>
</dbReference>
<sequence length="302" mass="30448">MRDAVIEREGGADEQGRPVDDVLVGHWTDTTNRTGCTVIVLPGSRPTVVDARGGAPGTRETDVLAVSNLVRRADAIVLSGGSAFGLATADGVMLALRERGRGFPTTGGPVPIVPAAVLFDLSAGNPVWPDAAAGRAALNAAVPIGLAERGRVGAGTGATVARLTGSPRPGGLGIATVSLGPGNVTAVMAVNAVGSVDGTDPRDSMLEAWSTDGPRMGIGENTTIGVVIVDAPVDHLALTRCAIAAHDGLARAIVPSHTIFDGDTIFVSGLQDGAPDAMAIARLGVATELAVERAVRDAVAQR</sequence>
<evidence type="ECO:0000313" key="2">
    <source>
        <dbReference type="EMBL" id="CAA9579745.1"/>
    </source>
</evidence>
<dbReference type="EMBL" id="CADCWK010000424">
    <property type="protein sequence ID" value="CAA9579745.1"/>
    <property type="molecule type" value="Genomic_DNA"/>
</dbReference>
<accession>A0A6J4VPW8</accession>
<proteinExistence type="inferred from homology"/>
<name>A0A6J4VPW8_9BACT</name>
<keyword evidence="2" id="KW-0378">Hydrolase</keyword>
<dbReference type="CDD" id="cd02252">
    <property type="entry name" value="nylC_like"/>
    <property type="match status" value="1"/>
</dbReference>